<sequence length="134" mass="15302">MRDDYLLGLARLKKRIFGKGDTFLDTHQDNTMPCLGKPQFFGTKKKVTFFRFKAGMSDHRDNPILRAIRTARLCQVSDDSGEHPFPIYSRRQHALDVLEDENGRLVLRDDVQVVAIQEVTMILGRVVVLDADIA</sequence>
<accession>A0A0R0BM88</accession>
<dbReference type="PATRIC" id="fig|266128.3.peg.269"/>
<keyword evidence="2" id="KW-1185">Reference proteome</keyword>
<comment type="caution">
    <text evidence="1">The sequence shown here is derived from an EMBL/GenBank/DDBJ whole genome shotgun (WGS) entry which is preliminary data.</text>
</comment>
<protein>
    <submittedName>
        <fullName evidence="1">Uncharacterized protein</fullName>
    </submittedName>
</protein>
<dbReference type="EMBL" id="LDJH01000011">
    <property type="protein sequence ID" value="KRG58383.1"/>
    <property type="molecule type" value="Genomic_DNA"/>
</dbReference>
<dbReference type="STRING" id="266128.ABB25_06985"/>
<gene>
    <name evidence="1" type="ORF">ABB25_06985</name>
</gene>
<evidence type="ECO:0000313" key="1">
    <source>
        <dbReference type="EMBL" id="KRG58383.1"/>
    </source>
</evidence>
<name>A0A0R0BM88_9GAMM</name>
<proteinExistence type="predicted"/>
<evidence type="ECO:0000313" key="2">
    <source>
        <dbReference type="Proteomes" id="UP000051254"/>
    </source>
</evidence>
<organism evidence="1 2">
    <name type="scientific">Stenotrophomonas koreensis</name>
    <dbReference type="NCBI Taxonomy" id="266128"/>
    <lineage>
        <taxon>Bacteria</taxon>
        <taxon>Pseudomonadati</taxon>
        <taxon>Pseudomonadota</taxon>
        <taxon>Gammaproteobacteria</taxon>
        <taxon>Lysobacterales</taxon>
        <taxon>Lysobacteraceae</taxon>
        <taxon>Stenotrophomonas</taxon>
    </lineage>
</organism>
<reference evidence="1 2" key="1">
    <citation type="submission" date="2015-05" db="EMBL/GenBank/DDBJ databases">
        <title>Genome sequencing and analysis of members of genus Stenotrophomonas.</title>
        <authorList>
            <person name="Patil P.P."/>
            <person name="Midha S."/>
            <person name="Patil P.B."/>
        </authorList>
    </citation>
    <scope>NUCLEOTIDE SEQUENCE [LARGE SCALE GENOMIC DNA]</scope>
    <source>
        <strain evidence="1 2">DSM 17805</strain>
    </source>
</reference>
<dbReference type="AlphaFoldDB" id="A0A0R0BM88"/>
<dbReference type="Proteomes" id="UP000051254">
    <property type="component" value="Unassembled WGS sequence"/>
</dbReference>